<protein>
    <recommendedName>
        <fullName evidence="2">Solute-binding protein family 5 domain-containing protein</fullName>
    </recommendedName>
</protein>
<evidence type="ECO:0000313" key="4">
    <source>
        <dbReference type="Proteomes" id="UP000003175"/>
    </source>
</evidence>
<accession>A0ABN0DRS8</accession>
<dbReference type="PANTHER" id="PTHR30290">
    <property type="entry name" value="PERIPLASMIC BINDING COMPONENT OF ABC TRANSPORTER"/>
    <property type="match status" value="1"/>
</dbReference>
<dbReference type="EMBL" id="ADGH01000003">
    <property type="protein sequence ID" value="EHG25650.1"/>
    <property type="molecule type" value="Genomic_DNA"/>
</dbReference>
<evidence type="ECO:0000259" key="2">
    <source>
        <dbReference type="Pfam" id="PF00496"/>
    </source>
</evidence>
<dbReference type="RefSeq" id="WP_006695735.1">
    <property type="nucleotide sequence ID" value="NZ_JH376857.1"/>
</dbReference>
<reference evidence="3 4" key="1">
    <citation type="submission" date="2011-08" db="EMBL/GenBank/DDBJ databases">
        <title>The Genome Sequence of Selenomonas noxia F0398.</title>
        <authorList>
            <consortium name="The Broad Institute Genome Sequencing Platform"/>
            <person name="Earl A."/>
            <person name="Ward D."/>
            <person name="Feldgarden M."/>
            <person name="Gevers D."/>
            <person name="Izard J."/>
            <person name="Ganesan A."/>
            <person name="Blanton J.M."/>
            <person name="Baranova O.V."/>
            <person name="Tanner A.C."/>
            <person name="Dewhirst F.E."/>
            <person name="Young S.K."/>
            <person name="Zeng Q."/>
            <person name="Gargeya S."/>
            <person name="Fitzgerald M."/>
            <person name="Haas B."/>
            <person name="Abouelleil A."/>
            <person name="Alvarado L."/>
            <person name="Arachchi H.M."/>
            <person name="Berlin A."/>
            <person name="Brown A."/>
            <person name="Chapman S.B."/>
            <person name="Chen Z."/>
            <person name="Dunbar C."/>
            <person name="Freedman E."/>
            <person name="Gearin G."/>
            <person name="Gellesch M."/>
            <person name="Goldberg J."/>
            <person name="Griggs A."/>
            <person name="Gujja S."/>
            <person name="Heiman D."/>
            <person name="Howarth C."/>
            <person name="Larson L."/>
            <person name="Lui A."/>
            <person name="MacDonald P.J.P."/>
            <person name="Montmayeur A."/>
            <person name="Murphy C."/>
            <person name="Neiman D."/>
            <person name="Pearson M."/>
            <person name="Priest M."/>
            <person name="Roberts A."/>
            <person name="Saif S."/>
            <person name="Shea T."/>
            <person name="Shenoy N."/>
            <person name="Sisk P."/>
            <person name="Stolte C."/>
            <person name="Sykes S."/>
            <person name="Wortman J."/>
            <person name="Nusbaum C."/>
            <person name="Birren B."/>
        </authorList>
    </citation>
    <scope>NUCLEOTIDE SEQUENCE [LARGE SCALE GENOMIC DNA]</scope>
    <source>
        <strain evidence="3 4">F0398</strain>
    </source>
</reference>
<sequence length="509" mass="55380">MSSTFWKILCAVFLIALPVAVSGCGSSDQAASGGKKTVHVGGTVAVTSTMDPAKEWMGWYAVRYGVGETLFRLDDAMKPQPWLAEKAENVEPTVWRITLKDNVTFSNGTKMTADKVIASLQRTAEMNPRAAWLEGAEYAAEGNVLTIRTKEPYATLVNALCDPYAVILDVAGTKDFDNAPVGTGPFVMASFEPDKHAVMEKNAAYWGGDVKVDSVEYTKIADFNTLAMALQSGEIDVALDLSPETAETVAANDKFTVIKTPQTRTYQLYMNLEKLTDPAVRQAIMYGVDKKTIGDQYLKGAMTASNSAFLASTPYGDPALKARSYDPEKAKQILAAAGYKDTDGDGILEKDGKPLTVQMGVYKRLFNENITTEMQAQLKKIGINIEIAAHEKSNYLKPGDFELSLYSVITMPTGDPYAFLRDCLSAKGVSNFGHYANPAVEQALADLPHTFNAAKRIALTNAIQQQVIDDAGMDFIGFNNMQVGISKSVTGFLSTPSDYYHVTKDLDKK</sequence>
<proteinExistence type="predicted"/>
<dbReference type="Gene3D" id="3.40.190.10">
    <property type="entry name" value="Periplasmic binding protein-like II"/>
    <property type="match status" value="1"/>
</dbReference>
<organism evidence="3 4">
    <name type="scientific">Selenomonas noxia F0398</name>
    <dbReference type="NCBI Taxonomy" id="702437"/>
    <lineage>
        <taxon>Bacteria</taxon>
        <taxon>Bacillati</taxon>
        <taxon>Bacillota</taxon>
        <taxon>Negativicutes</taxon>
        <taxon>Selenomonadales</taxon>
        <taxon>Selenomonadaceae</taxon>
        <taxon>Selenomonas</taxon>
    </lineage>
</organism>
<dbReference type="Pfam" id="PF00496">
    <property type="entry name" value="SBP_bac_5"/>
    <property type="match status" value="1"/>
</dbReference>
<feature type="signal peptide" evidence="1">
    <location>
        <begin position="1"/>
        <end position="23"/>
    </location>
</feature>
<dbReference type="InterPro" id="IPR030678">
    <property type="entry name" value="Peptide/Ni-bd"/>
</dbReference>
<dbReference type="PANTHER" id="PTHR30290:SF81">
    <property type="entry name" value="OLIGOPEPTIDE-BINDING PROTEIN OPPA"/>
    <property type="match status" value="1"/>
</dbReference>
<dbReference type="CDD" id="cd08490">
    <property type="entry name" value="PBP2_NikA_DppA_OppA_like_3"/>
    <property type="match status" value="1"/>
</dbReference>
<dbReference type="Gene3D" id="3.10.105.10">
    <property type="entry name" value="Dipeptide-binding Protein, Domain 3"/>
    <property type="match status" value="1"/>
</dbReference>
<dbReference type="PROSITE" id="PS51257">
    <property type="entry name" value="PROKAR_LIPOPROTEIN"/>
    <property type="match status" value="1"/>
</dbReference>
<dbReference type="PIRSF" id="PIRSF002741">
    <property type="entry name" value="MppA"/>
    <property type="match status" value="1"/>
</dbReference>
<dbReference type="Proteomes" id="UP000003175">
    <property type="component" value="Unassembled WGS sequence"/>
</dbReference>
<gene>
    <name evidence="3" type="ORF">HMPREF9432_00151</name>
</gene>
<name>A0ABN0DRS8_9FIRM</name>
<comment type="caution">
    <text evidence="3">The sequence shown here is derived from an EMBL/GenBank/DDBJ whole genome shotgun (WGS) entry which is preliminary data.</text>
</comment>
<feature type="domain" description="Solute-binding protein family 5" evidence="2">
    <location>
        <begin position="78"/>
        <end position="428"/>
    </location>
</feature>
<keyword evidence="4" id="KW-1185">Reference proteome</keyword>
<evidence type="ECO:0000256" key="1">
    <source>
        <dbReference type="SAM" id="SignalP"/>
    </source>
</evidence>
<feature type="chain" id="PRO_5046614392" description="Solute-binding protein family 5 domain-containing protein" evidence="1">
    <location>
        <begin position="24"/>
        <end position="509"/>
    </location>
</feature>
<evidence type="ECO:0000313" key="3">
    <source>
        <dbReference type="EMBL" id="EHG25650.1"/>
    </source>
</evidence>
<dbReference type="InterPro" id="IPR039424">
    <property type="entry name" value="SBP_5"/>
</dbReference>
<dbReference type="SUPFAM" id="SSF53850">
    <property type="entry name" value="Periplasmic binding protein-like II"/>
    <property type="match status" value="1"/>
</dbReference>
<keyword evidence="1" id="KW-0732">Signal</keyword>
<dbReference type="InterPro" id="IPR000914">
    <property type="entry name" value="SBP_5_dom"/>
</dbReference>